<evidence type="ECO:0000313" key="2">
    <source>
        <dbReference type="Proteomes" id="UP000032142"/>
    </source>
</evidence>
<keyword evidence="2" id="KW-1185">Reference proteome</keyword>
<dbReference type="EMBL" id="JRRC01074604">
    <property type="protein sequence ID" value="KHF99336.1"/>
    <property type="molecule type" value="Genomic_DNA"/>
</dbReference>
<sequence length="8" mass="963">MWSGRVDI</sequence>
<dbReference type="Proteomes" id="UP000032142">
    <property type="component" value="Unassembled WGS sequence"/>
</dbReference>
<organism evidence="1 2">
    <name type="scientific">Gossypium arboreum</name>
    <name type="common">Tree cotton</name>
    <name type="synonym">Gossypium nanking</name>
    <dbReference type="NCBI Taxonomy" id="29729"/>
    <lineage>
        <taxon>Eukaryota</taxon>
        <taxon>Viridiplantae</taxon>
        <taxon>Streptophyta</taxon>
        <taxon>Embryophyta</taxon>
        <taxon>Tracheophyta</taxon>
        <taxon>Spermatophyta</taxon>
        <taxon>Magnoliopsida</taxon>
        <taxon>eudicotyledons</taxon>
        <taxon>Gunneridae</taxon>
        <taxon>Pentapetalae</taxon>
        <taxon>rosids</taxon>
        <taxon>malvids</taxon>
        <taxon>Malvales</taxon>
        <taxon>Malvaceae</taxon>
        <taxon>Malvoideae</taxon>
        <taxon>Gossypium</taxon>
    </lineage>
</organism>
<reference evidence="2" key="1">
    <citation type="submission" date="2014-09" db="EMBL/GenBank/DDBJ databases">
        <authorList>
            <person name="Mudge J."/>
            <person name="Ramaraj T."/>
            <person name="Lindquist I.E."/>
            <person name="Bharti A.K."/>
            <person name="Sundararajan A."/>
            <person name="Cameron C.T."/>
            <person name="Woodward J.E."/>
            <person name="May G.D."/>
            <person name="Brubaker C."/>
            <person name="Broadhvest J."/>
            <person name="Wilkins T.A."/>
        </authorList>
    </citation>
    <scope>NUCLEOTIDE SEQUENCE</scope>
    <source>
        <strain evidence="2">cv. AKA8401</strain>
    </source>
</reference>
<evidence type="ECO:0000313" key="1">
    <source>
        <dbReference type="EMBL" id="KHF99336.1"/>
    </source>
</evidence>
<accession>A0A0B0MG47</accession>
<name>A0A0B0MG47_GOSAR</name>
<proteinExistence type="predicted"/>
<comment type="caution">
    <text evidence="1">The sequence shown here is derived from an EMBL/GenBank/DDBJ whole genome shotgun (WGS) entry which is preliminary data.</text>
</comment>
<gene>
    <name evidence="1" type="ORF">F383_19212</name>
</gene>
<protein>
    <submittedName>
        <fullName evidence="1">Uncharacterized protein</fullName>
    </submittedName>
</protein>